<feature type="transmembrane region" description="Helical" evidence="7">
    <location>
        <begin position="70"/>
        <end position="91"/>
    </location>
</feature>
<name>Q2W666_PARM1</name>
<dbReference type="Proteomes" id="UP000007058">
    <property type="component" value="Chromosome"/>
</dbReference>
<dbReference type="GO" id="GO:0005886">
    <property type="term" value="C:plasma membrane"/>
    <property type="evidence" value="ECO:0007669"/>
    <property type="project" value="UniProtKB-SubCell"/>
</dbReference>
<dbReference type="InterPro" id="IPR035906">
    <property type="entry name" value="MetI-like_sf"/>
</dbReference>
<keyword evidence="3" id="KW-1003">Cell membrane</keyword>
<dbReference type="PANTHER" id="PTHR30151">
    <property type="entry name" value="ALKANE SULFONATE ABC TRANSPORTER-RELATED, MEMBRANE SUBUNIT"/>
    <property type="match status" value="1"/>
</dbReference>
<dbReference type="InterPro" id="IPR000515">
    <property type="entry name" value="MetI-like"/>
</dbReference>
<dbReference type="PROSITE" id="PS50928">
    <property type="entry name" value="ABC_TM1"/>
    <property type="match status" value="1"/>
</dbReference>
<feature type="domain" description="ABC transmembrane type-1" evidence="8">
    <location>
        <begin position="62"/>
        <end position="246"/>
    </location>
</feature>
<dbReference type="SUPFAM" id="SSF161098">
    <property type="entry name" value="MetI-like"/>
    <property type="match status" value="1"/>
</dbReference>
<dbReference type="PANTHER" id="PTHR30151:SF0">
    <property type="entry name" value="ABC TRANSPORTER PERMEASE PROTEIN MJ0413-RELATED"/>
    <property type="match status" value="1"/>
</dbReference>
<dbReference type="CDD" id="cd06261">
    <property type="entry name" value="TM_PBP2"/>
    <property type="match status" value="1"/>
</dbReference>
<gene>
    <name evidence="9" type="ordered locus">amb1855</name>
</gene>
<evidence type="ECO:0000256" key="1">
    <source>
        <dbReference type="ARBA" id="ARBA00004651"/>
    </source>
</evidence>
<dbReference type="EMBL" id="AP007255">
    <property type="protein sequence ID" value="BAE50659.1"/>
    <property type="molecule type" value="Genomic_DNA"/>
</dbReference>
<evidence type="ECO:0000259" key="8">
    <source>
        <dbReference type="PROSITE" id="PS50928"/>
    </source>
</evidence>
<evidence type="ECO:0000256" key="3">
    <source>
        <dbReference type="ARBA" id="ARBA00022475"/>
    </source>
</evidence>
<dbReference type="OrthoDB" id="9799271at2"/>
<keyword evidence="6 7" id="KW-0472">Membrane</keyword>
<keyword evidence="4 7" id="KW-0812">Transmembrane</keyword>
<evidence type="ECO:0000256" key="7">
    <source>
        <dbReference type="RuleBase" id="RU363032"/>
    </source>
</evidence>
<dbReference type="HOGENOM" id="CLU_046113_1_4_5"/>
<evidence type="ECO:0000256" key="2">
    <source>
        <dbReference type="ARBA" id="ARBA00022448"/>
    </source>
</evidence>
<dbReference type="RefSeq" id="WP_011384260.1">
    <property type="nucleotide sequence ID" value="NC_007626.1"/>
</dbReference>
<feature type="transmembrane region" description="Helical" evidence="7">
    <location>
        <begin position="103"/>
        <end position="122"/>
    </location>
</feature>
<comment type="similarity">
    <text evidence="7">Belongs to the binding-protein-dependent transport system permease family.</text>
</comment>
<reference evidence="9 10" key="1">
    <citation type="journal article" date="2005" name="DNA Res.">
        <title>Complete genome sequence of the facultative anaerobic magnetotactic bacterium Magnetospirillum sp. strain AMB-1.</title>
        <authorList>
            <person name="Matsunaga T."/>
            <person name="Okamura Y."/>
            <person name="Fukuda Y."/>
            <person name="Wahyudi A.T."/>
            <person name="Murase Y."/>
            <person name="Takeyama H."/>
        </authorList>
    </citation>
    <scope>NUCLEOTIDE SEQUENCE [LARGE SCALE GENOMIC DNA]</scope>
    <source>
        <strain evidence="10">ATCC 700264 / AMB-1</strain>
    </source>
</reference>
<dbReference type="AlphaFoldDB" id="Q2W666"/>
<accession>Q2W666</accession>
<dbReference type="STRING" id="342108.amb1855"/>
<feature type="transmembrane region" description="Helical" evidence="7">
    <location>
        <begin position="128"/>
        <end position="154"/>
    </location>
</feature>
<evidence type="ECO:0000313" key="10">
    <source>
        <dbReference type="Proteomes" id="UP000007058"/>
    </source>
</evidence>
<evidence type="ECO:0000256" key="5">
    <source>
        <dbReference type="ARBA" id="ARBA00022989"/>
    </source>
</evidence>
<dbReference type="GO" id="GO:0055085">
    <property type="term" value="P:transmembrane transport"/>
    <property type="evidence" value="ECO:0007669"/>
    <property type="project" value="InterPro"/>
</dbReference>
<proteinExistence type="inferred from homology"/>
<dbReference type="KEGG" id="mag:amb1855"/>
<evidence type="ECO:0000256" key="4">
    <source>
        <dbReference type="ARBA" id="ARBA00022692"/>
    </source>
</evidence>
<evidence type="ECO:0000313" key="9">
    <source>
        <dbReference type="EMBL" id="BAE50659.1"/>
    </source>
</evidence>
<protein>
    <submittedName>
        <fullName evidence="9">ABC-type nitrate/sulfonate/bicarbonate transport system, permease component</fullName>
    </submittedName>
</protein>
<comment type="subcellular location">
    <subcellularLocation>
        <location evidence="1 7">Cell membrane</location>
        <topology evidence="1 7">Multi-pass membrane protein</topology>
    </subcellularLocation>
</comment>
<organism evidence="9 10">
    <name type="scientific">Paramagnetospirillum magneticum (strain ATCC 700264 / AMB-1)</name>
    <name type="common">Magnetospirillum magneticum</name>
    <dbReference type="NCBI Taxonomy" id="342108"/>
    <lineage>
        <taxon>Bacteria</taxon>
        <taxon>Pseudomonadati</taxon>
        <taxon>Pseudomonadota</taxon>
        <taxon>Alphaproteobacteria</taxon>
        <taxon>Rhodospirillales</taxon>
        <taxon>Magnetospirillaceae</taxon>
        <taxon>Paramagnetospirillum</taxon>
    </lineage>
</organism>
<dbReference type="Gene3D" id="1.10.3720.10">
    <property type="entry name" value="MetI-like"/>
    <property type="match status" value="1"/>
</dbReference>
<dbReference type="Pfam" id="PF00528">
    <property type="entry name" value="BPD_transp_1"/>
    <property type="match status" value="1"/>
</dbReference>
<feature type="transmembrane region" description="Helical" evidence="7">
    <location>
        <begin position="224"/>
        <end position="243"/>
    </location>
</feature>
<evidence type="ECO:0000256" key="6">
    <source>
        <dbReference type="ARBA" id="ARBA00023136"/>
    </source>
</evidence>
<keyword evidence="2 7" id="KW-0813">Transport</keyword>
<sequence length="256" mass="26713">MSSAAIRRAARFSSALSGLGLLVAFWALAAAGLDNPVLLPSPAEVAGVLGEVIGSGAFHRDLGASLRRVLGGYVLASGLAVPLALVMAAWGPLRQSLLPVVSLLRPIPPIAWIPLAILWFGLGDAPSFFITAIAAFFPIFLNAFAGGLAVGGRYLDAARCLGATRLALLLEVRLPAALPMIATGLRIGLGQSWMAVVTAELIAAQSGLGYMIQANRLTLQTAHVLVGMVTIGTLGALMTWAFTLAERRLLVPWQEN</sequence>
<keyword evidence="10" id="KW-1185">Reference proteome</keyword>
<keyword evidence="5 7" id="KW-1133">Transmembrane helix</keyword>